<dbReference type="Proteomes" id="UP000610760">
    <property type="component" value="Unassembled WGS sequence"/>
</dbReference>
<dbReference type="PROSITE" id="PS51440">
    <property type="entry name" value="TIM_2"/>
    <property type="match status" value="1"/>
</dbReference>
<organism evidence="2 3">
    <name type="scientific">Fumia xinanensis</name>
    <dbReference type="NCBI Taxonomy" id="2763659"/>
    <lineage>
        <taxon>Bacteria</taxon>
        <taxon>Bacillati</taxon>
        <taxon>Bacillota</taxon>
        <taxon>Clostridia</taxon>
        <taxon>Eubacteriales</taxon>
        <taxon>Oscillospiraceae</taxon>
        <taxon>Fumia</taxon>
    </lineage>
</organism>
<dbReference type="EMBL" id="JACRSV010000002">
    <property type="protein sequence ID" value="MBC8560115.1"/>
    <property type="molecule type" value="Genomic_DNA"/>
</dbReference>
<keyword evidence="3" id="KW-1185">Reference proteome</keyword>
<dbReference type="EC" id="5.3.1.1" evidence="2"/>
<dbReference type="Gene3D" id="3.20.20.70">
    <property type="entry name" value="Aldolase class I"/>
    <property type="match status" value="1"/>
</dbReference>
<dbReference type="SUPFAM" id="SSF51351">
    <property type="entry name" value="Triosephosphate isomerase (TIM)"/>
    <property type="match status" value="1"/>
</dbReference>
<dbReference type="InterPro" id="IPR035990">
    <property type="entry name" value="TIM_sf"/>
</dbReference>
<protein>
    <submittedName>
        <fullName evidence="2">Triose-phosphate isomerase</fullName>
        <ecNumber evidence="2">5.3.1.1</ecNumber>
    </submittedName>
</protein>
<keyword evidence="1 2" id="KW-0413">Isomerase</keyword>
<dbReference type="RefSeq" id="WP_249295075.1">
    <property type="nucleotide sequence ID" value="NZ_JACRSV010000002.1"/>
</dbReference>
<evidence type="ECO:0000256" key="1">
    <source>
        <dbReference type="ARBA" id="ARBA00023235"/>
    </source>
</evidence>
<name>A0A926I6P9_9FIRM</name>
<dbReference type="AlphaFoldDB" id="A0A926I6P9"/>
<dbReference type="Pfam" id="PF00121">
    <property type="entry name" value="TIM"/>
    <property type="match status" value="1"/>
</dbReference>
<reference evidence="2" key="1">
    <citation type="submission" date="2020-08" db="EMBL/GenBank/DDBJ databases">
        <title>Genome public.</title>
        <authorList>
            <person name="Liu C."/>
            <person name="Sun Q."/>
        </authorList>
    </citation>
    <scope>NUCLEOTIDE SEQUENCE</scope>
    <source>
        <strain evidence="2">NSJ-33</strain>
    </source>
</reference>
<proteinExistence type="predicted"/>
<dbReference type="InterPro" id="IPR000652">
    <property type="entry name" value="Triosephosphate_isomerase"/>
</dbReference>
<accession>A0A926I6P9</accession>
<evidence type="ECO:0000313" key="3">
    <source>
        <dbReference type="Proteomes" id="UP000610760"/>
    </source>
</evidence>
<sequence>MYTKRLLKPPFFEIGPKQYLYGDEVLELALIAEEASKKYDVQVIFTTPFPDIRRVAEATENLIVFAPSMDPIPVGRGLANILPESVRAAGADGVMLNHVEKQLSYLTLKNTMDRANELNMLSLICSDSTVEAKAAALLAPTVITAEPNDLIGTGKASDLSYIRTSVDAIRSVNPDIYVLIGAGISCGQDVYNVIKEGADASGSSSAVACAKDKRAIVDEMLQACREAWDERTAK</sequence>
<evidence type="ECO:0000313" key="2">
    <source>
        <dbReference type="EMBL" id="MBC8560115.1"/>
    </source>
</evidence>
<dbReference type="GO" id="GO:0004807">
    <property type="term" value="F:triose-phosphate isomerase activity"/>
    <property type="evidence" value="ECO:0007669"/>
    <property type="project" value="UniProtKB-EC"/>
</dbReference>
<dbReference type="InterPro" id="IPR013785">
    <property type="entry name" value="Aldolase_TIM"/>
</dbReference>
<gene>
    <name evidence="2" type="ORF">H8710_08550</name>
</gene>
<comment type="caution">
    <text evidence="2">The sequence shown here is derived from an EMBL/GenBank/DDBJ whole genome shotgun (WGS) entry which is preliminary data.</text>
</comment>
<dbReference type="NCBIfam" id="NF003302">
    <property type="entry name" value="PRK04302.1"/>
    <property type="match status" value="1"/>
</dbReference>